<evidence type="ECO:0000313" key="3">
    <source>
        <dbReference type="EMBL" id="CAF1355604.1"/>
    </source>
</evidence>
<evidence type="ECO:0000313" key="5">
    <source>
        <dbReference type="Proteomes" id="UP000663877"/>
    </source>
</evidence>
<name>A0A814TBI8_9BILA</name>
<dbReference type="SUPFAM" id="SSF52540">
    <property type="entry name" value="P-loop containing nucleoside triphosphate hydrolases"/>
    <property type="match status" value="1"/>
</dbReference>
<feature type="domain" description="G" evidence="1">
    <location>
        <begin position="104"/>
        <end position="153"/>
    </location>
</feature>
<organism evidence="2 5">
    <name type="scientific">Adineta steineri</name>
    <dbReference type="NCBI Taxonomy" id="433720"/>
    <lineage>
        <taxon>Eukaryota</taxon>
        <taxon>Metazoa</taxon>
        <taxon>Spiralia</taxon>
        <taxon>Gnathifera</taxon>
        <taxon>Rotifera</taxon>
        <taxon>Eurotatoria</taxon>
        <taxon>Bdelloidea</taxon>
        <taxon>Adinetida</taxon>
        <taxon>Adinetidae</taxon>
        <taxon>Adineta</taxon>
    </lineage>
</organism>
<dbReference type="EMBL" id="CAJNOI010000177">
    <property type="protein sequence ID" value="CAF1159449.1"/>
    <property type="molecule type" value="Genomic_DNA"/>
</dbReference>
<dbReference type="OrthoDB" id="10026219at2759"/>
<evidence type="ECO:0000313" key="4">
    <source>
        <dbReference type="Proteomes" id="UP000663832"/>
    </source>
</evidence>
<dbReference type="Gene3D" id="3.40.50.300">
    <property type="entry name" value="P-loop containing nucleotide triphosphate hydrolases"/>
    <property type="match status" value="1"/>
</dbReference>
<evidence type="ECO:0000313" key="2">
    <source>
        <dbReference type="EMBL" id="CAF1159449.1"/>
    </source>
</evidence>
<comment type="caution">
    <text evidence="2">The sequence shown here is derived from an EMBL/GenBank/DDBJ whole genome shotgun (WGS) entry which is preliminary data.</text>
</comment>
<reference evidence="2" key="1">
    <citation type="submission" date="2021-02" db="EMBL/GenBank/DDBJ databases">
        <authorList>
            <person name="Nowell W R."/>
        </authorList>
    </citation>
    <scope>NUCLEOTIDE SEQUENCE</scope>
</reference>
<dbReference type="InterPro" id="IPR006073">
    <property type="entry name" value="GTP-bd"/>
</dbReference>
<keyword evidence="4" id="KW-1185">Reference proteome</keyword>
<accession>A0A814TBI8</accession>
<proteinExistence type="predicted"/>
<gene>
    <name evidence="2" type="ORF">BJG266_LOCUS24551</name>
    <name evidence="3" type="ORF">QVE165_LOCUS34244</name>
</gene>
<evidence type="ECO:0000259" key="1">
    <source>
        <dbReference type="Pfam" id="PF01926"/>
    </source>
</evidence>
<dbReference type="Proteomes" id="UP000663832">
    <property type="component" value="Unassembled WGS sequence"/>
</dbReference>
<dbReference type="EMBL" id="CAJNOM010000321">
    <property type="protein sequence ID" value="CAF1355604.1"/>
    <property type="molecule type" value="Genomic_DNA"/>
</dbReference>
<sequence length="200" mass="23061">MGSGGKDFSIYQLEENFLLFFYSGSKTITIIKTVTDPNLIKELQRYREENSLLMDKFYQLTQQIEKQRINSYEDLQQINQYAAQNLIKFASNTQPFQLGERSFGVFGLTSTGKSTIINKLIGFDLAETGAGETTQEIQPYDGQGYRLYDIPGRNDDLSYFTMEYIAFWKGLTGRLIVITSTIEEMTKVFRLLDAIHLRYD</sequence>
<dbReference type="AlphaFoldDB" id="A0A814TBI8"/>
<dbReference type="Pfam" id="PF01926">
    <property type="entry name" value="MMR_HSR1"/>
    <property type="match status" value="1"/>
</dbReference>
<dbReference type="Proteomes" id="UP000663877">
    <property type="component" value="Unassembled WGS sequence"/>
</dbReference>
<dbReference type="InterPro" id="IPR027417">
    <property type="entry name" value="P-loop_NTPase"/>
</dbReference>
<dbReference type="CDD" id="cd00882">
    <property type="entry name" value="Ras_like_GTPase"/>
    <property type="match status" value="1"/>
</dbReference>
<dbReference type="GO" id="GO:0005525">
    <property type="term" value="F:GTP binding"/>
    <property type="evidence" value="ECO:0007669"/>
    <property type="project" value="InterPro"/>
</dbReference>
<protein>
    <recommendedName>
        <fullName evidence="1">G domain-containing protein</fullName>
    </recommendedName>
</protein>